<evidence type="ECO:0000256" key="12">
    <source>
        <dbReference type="ARBA" id="ARBA00029605"/>
    </source>
</evidence>
<dbReference type="OrthoDB" id="412814at2759"/>
<dbReference type="GO" id="GO:0006508">
    <property type="term" value="P:proteolysis"/>
    <property type="evidence" value="ECO:0007669"/>
    <property type="project" value="UniProtKB-KW"/>
</dbReference>
<comment type="catalytic activity">
    <reaction evidence="1">
        <text>Release of an N-terminal amino acid, Xaa-|-Yaa-, in which Xaa is preferably Leu, but may be other amino acids including Pro although not Arg or Lys, and Yaa may be Pro. Amino acid amides and methyl esters are also readily hydrolyzed, but rates on arylamides are exceedingly low.</text>
        <dbReference type="EC" id="3.4.11.1"/>
    </reaction>
</comment>
<dbReference type="InterPro" id="IPR011356">
    <property type="entry name" value="Leucine_aapep/pepB"/>
</dbReference>
<dbReference type="InterPro" id="IPR008283">
    <property type="entry name" value="Peptidase_M17_N"/>
</dbReference>
<comment type="catalytic activity">
    <reaction evidence="10">
        <text>an S-substituted L-cysteinylglycine + H2O = an S-substituted L-cysteine + glycine</text>
        <dbReference type="Rhea" id="RHEA:60444"/>
        <dbReference type="ChEBI" id="CHEBI:15377"/>
        <dbReference type="ChEBI" id="CHEBI:57305"/>
        <dbReference type="ChEBI" id="CHEBI:58717"/>
        <dbReference type="ChEBI" id="CHEBI:143103"/>
        <dbReference type="EC" id="3.4.13.23"/>
    </reaction>
    <physiologicalReaction direction="left-to-right" evidence="10">
        <dbReference type="Rhea" id="RHEA:60445"/>
    </physiologicalReaction>
</comment>
<evidence type="ECO:0000256" key="1">
    <source>
        <dbReference type="ARBA" id="ARBA00000135"/>
    </source>
</evidence>
<dbReference type="AlphaFoldDB" id="A0A9N9X4C0"/>
<name>A0A9N9X4C0_PHACE</name>
<evidence type="ECO:0000313" key="22">
    <source>
        <dbReference type="Proteomes" id="UP001153737"/>
    </source>
</evidence>
<dbReference type="SUPFAM" id="SSF52949">
    <property type="entry name" value="Macro domain-like"/>
    <property type="match status" value="1"/>
</dbReference>
<dbReference type="GO" id="GO:0030145">
    <property type="term" value="F:manganese ion binding"/>
    <property type="evidence" value="ECO:0007669"/>
    <property type="project" value="InterPro"/>
</dbReference>
<protein>
    <recommendedName>
        <fullName evidence="6">Cytosol aminopeptidase</fullName>
        <ecNumber evidence="4">3.4.11.1</ecNumber>
        <ecNumber evidence="5">3.4.11.5</ecNumber>
        <ecNumber evidence="11">3.4.13.23</ecNumber>
    </recommendedName>
    <alternativeName>
        <fullName evidence="14">Cysteinylglycine-S-conjugate dipeptidase</fullName>
    </alternativeName>
    <alternativeName>
        <fullName evidence="15">Leucine aminopeptidase 3</fullName>
    </alternativeName>
    <alternativeName>
        <fullName evidence="16">Leucyl aminopeptidase</fullName>
    </alternativeName>
    <alternativeName>
        <fullName evidence="13">Proline aminopeptidase</fullName>
    </alternativeName>
    <alternativeName>
        <fullName evidence="12">Prolyl aminopeptidase</fullName>
    </alternativeName>
</protein>
<dbReference type="InterPro" id="IPR000819">
    <property type="entry name" value="Peptidase_M17_C"/>
</dbReference>
<dbReference type="CDD" id="cd00433">
    <property type="entry name" value="Peptidase_M17"/>
    <property type="match status" value="1"/>
</dbReference>
<evidence type="ECO:0000256" key="9">
    <source>
        <dbReference type="ARBA" id="ARBA00022801"/>
    </source>
</evidence>
<evidence type="ECO:0000256" key="19">
    <source>
        <dbReference type="ARBA" id="ARBA00049107"/>
    </source>
</evidence>
<dbReference type="EC" id="3.4.11.5" evidence="5"/>
<dbReference type="Pfam" id="PF02789">
    <property type="entry name" value="Peptidase_M17_N"/>
    <property type="match status" value="1"/>
</dbReference>
<comment type="function">
    <text evidence="17">Cytosolic metallopeptidase that catalyzes the removal of unsubstituted N-terminal hydrophobic amino acids from various peptides. The presence of Zn(2+) ions is essential for the peptidase activity, and the association with other cofactors can modulate the substrate spectificity of the enzyme. For instance, in the presence of Mn(2+), it displays a specific Cys-Gly hydrolyzing activity of Cys-Gly-S-conjugates. Involved in the metabolism of glutathione and in the degradation of glutathione S-conjugates, which may play a role in the control of the cell redox status.</text>
</comment>
<comment type="catalytic activity">
    <reaction evidence="18">
        <text>S-benzyl-L-cysteinylglycine + H2O = S-benzyl-L-cysteine + glycine</text>
        <dbReference type="Rhea" id="RHEA:62568"/>
        <dbReference type="ChEBI" id="CHEBI:15377"/>
        <dbReference type="ChEBI" id="CHEBI:57305"/>
        <dbReference type="ChEBI" id="CHEBI:145802"/>
        <dbReference type="ChEBI" id="CHEBI:145803"/>
    </reaction>
    <physiologicalReaction direction="left-to-right" evidence="18">
        <dbReference type="Rhea" id="RHEA:62569"/>
    </physiologicalReaction>
</comment>
<dbReference type="Pfam" id="PF00883">
    <property type="entry name" value="Peptidase_M17"/>
    <property type="match status" value="1"/>
</dbReference>
<dbReference type="InterPro" id="IPR043472">
    <property type="entry name" value="Macro_dom-like"/>
</dbReference>
<dbReference type="PANTHER" id="PTHR11963:SF23">
    <property type="entry name" value="CYTOSOL AMINOPEPTIDASE"/>
    <property type="match status" value="1"/>
</dbReference>
<comment type="catalytic activity">
    <reaction evidence="19">
        <text>L-cysteinylglycine + H2O = L-cysteine + glycine</text>
        <dbReference type="Rhea" id="RHEA:28783"/>
        <dbReference type="ChEBI" id="CHEBI:15377"/>
        <dbReference type="ChEBI" id="CHEBI:35235"/>
        <dbReference type="ChEBI" id="CHEBI:57305"/>
        <dbReference type="ChEBI" id="CHEBI:61694"/>
    </reaction>
    <physiologicalReaction direction="left-to-right" evidence="19">
        <dbReference type="Rhea" id="RHEA:28784"/>
    </physiologicalReaction>
</comment>
<reference evidence="21" key="1">
    <citation type="submission" date="2022-01" db="EMBL/GenBank/DDBJ databases">
        <authorList>
            <person name="King R."/>
        </authorList>
    </citation>
    <scope>NUCLEOTIDE SEQUENCE</scope>
</reference>
<dbReference type="GO" id="GO:0070006">
    <property type="term" value="F:metalloaminopeptidase activity"/>
    <property type="evidence" value="ECO:0007669"/>
    <property type="project" value="InterPro"/>
</dbReference>
<comment type="catalytic activity">
    <reaction evidence="2">
        <text>Release of N-terminal proline from a peptide.</text>
        <dbReference type="EC" id="3.4.11.5"/>
    </reaction>
</comment>
<evidence type="ECO:0000256" key="11">
    <source>
        <dbReference type="ARBA" id="ARBA00023625"/>
    </source>
</evidence>
<comment type="similarity">
    <text evidence="3">Belongs to the peptidase M17 family.</text>
</comment>
<keyword evidence="7" id="KW-0031">Aminopeptidase</keyword>
<dbReference type="EC" id="3.4.11.1" evidence="4"/>
<dbReference type="EC" id="3.4.13.23" evidence="11"/>
<feature type="domain" description="Cytosol aminopeptidase" evidence="20">
    <location>
        <begin position="355"/>
        <end position="362"/>
    </location>
</feature>
<evidence type="ECO:0000256" key="8">
    <source>
        <dbReference type="ARBA" id="ARBA00022670"/>
    </source>
</evidence>
<evidence type="ECO:0000259" key="20">
    <source>
        <dbReference type="PROSITE" id="PS00631"/>
    </source>
</evidence>
<evidence type="ECO:0000256" key="14">
    <source>
        <dbReference type="ARBA" id="ARBA00030997"/>
    </source>
</evidence>
<dbReference type="GO" id="GO:0005737">
    <property type="term" value="C:cytoplasm"/>
    <property type="evidence" value="ECO:0007669"/>
    <property type="project" value="InterPro"/>
</dbReference>
<dbReference type="InterPro" id="IPR023042">
    <property type="entry name" value="Peptidase_M17_leu_NH2_pept"/>
</dbReference>
<organism evidence="21 22">
    <name type="scientific">Phaedon cochleariae</name>
    <name type="common">Mustard beetle</name>
    <dbReference type="NCBI Taxonomy" id="80249"/>
    <lineage>
        <taxon>Eukaryota</taxon>
        <taxon>Metazoa</taxon>
        <taxon>Ecdysozoa</taxon>
        <taxon>Arthropoda</taxon>
        <taxon>Hexapoda</taxon>
        <taxon>Insecta</taxon>
        <taxon>Pterygota</taxon>
        <taxon>Neoptera</taxon>
        <taxon>Endopterygota</taxon>
        <taxon>Coleoptera</taxon>
        <taxon>Polyphaga</taxon>
        <taxon>Cucujiformia</taxon>
        <taxon>Chrysomeloidea</taxon>
        <taxon>Chrysomelidae</taxon>
        <taxon>Chrysomelinae</taxon>
        <taxon>Chrysomelini</taxon>
        <taxon>Phaedon</taxon>
    </lineage>
</organism>
<keyword evidence="22" id="KW-1185">Reference proteome</keyword>
<dbReference type="PANTHER" id="PTHR11963">
    <property type="entry name" value="LEUCINE AMINOPEPTIDASE-RELATED"/>
    <property type="match status" value="1"/>
</dbReference>
<dbReference type="PROSITE" id="PS00631">
    <property type="entry name" value="CYTOSOL_AP"/>
    <property type="match status" value="1"/>
</dbReference>
<keyword evidence="9" id="KW-0378">Hydrolase</keyword>
<dbReference type="HAMAP" id="MF_00181">
    <property type="entry name" value="Cytosol_peptidase_M17"/>
    <property type="match status" value="1"/>
</dbReference>
<evidence type="ECO:0000313" key="21">
    <source>
        <dbReference type="EMBL" id="CAG9822474.1"/>
    </source>
</evidence>
<evidence type="ECO:0000256" key="13">
    <source>
        <dbReference type="ARBA" id="ARBA00030930"/>
    </source>
</evidence>
<dbReference type="EMBL" id="OU896712">
    <property type="protein sequence ID" value="CAG9822474.1"/>
    <property type="molecule type" value="Genomic_DNA"/>
</dbReference>
<evidence type="ECO:0000256" key="18">
    <source>
        <dbReference type="ARBA" id="ARBA00047881"/>
    </source>
</evidence>
<reference evidence="21" key="2">
    <citation type="submission" date="2022-10" db="EMBL/GenBank/DDBJ databases">
        <authorList>
            <consortium name="ENA_rothamsted_submissions"/>
            <consortium name="culmorum"/>
            <person name="King R."/>
        </authorList>
    </citation>
    <scope>NUCLEOTIDE SEQUENCE</scope>
</reference>
<keyword evidence="8" id="KW-0645">Protease</keyword>
<evidence type="ECO:0000256" key="4">
    <source>
        <dbReference type="ARBA" id="ARBA00012565"/>
    </source>
</evidence>
<evidence type="ECO:0000256" key="15">
    <source>
        <dbReference type="ARBA" id="ARBA00031564"/>
    </source>
</evidence>
<evidence type="ECO:0000256" key="10">
    <source>
        <dbReference type="ARBA" id="ARBA00023511"/>
    </source>
</evidence>
<evidence type="ECO:0000256" key="16">
    <source>
        <dbReference type="ARBA" id="ARBA00033172"/>
    </source>
</evidence>
<evidence type="ECO:0000256" key="3">
    <source>
        <dbReference type="ARBA" id="ARBA00009528"/>
    </source>
</evidence>
<evidence type="ECO:0000256" key="7">
    <source>
        <dbReference type="ARBA" id="ARBA00022438"/>
    </source>
</evidence>
<gene>
    <name evidence="21" type="ORF">PHAECO_LOCUS9852</name>
</gene>
<evidence type="ECO:0000256" key="6">
    <source>
        <dbReference type="ARBA" id="ARBA00014190"/>
    </source>
</evidence>
<evidence type="ECO:0000256" key="17">
    <source>
        <dbReference type="ARBA" id="ARBA00045966"/>
    </source>
</evidence>
<proteinExistence type="inferred from homology"/>
<dbReference type="PRINTS" id="PR00481">
    <property type="entry name" value="LAMNOPPTDASE"/>
</dbReference>
<accession>A0A9N9X4C0</accession>
<dbReference type="SUPFAM" id="SSF53187">
    <property type="entry name" value="Zn-dependent exopeptidases"/>
    <property type="match status" value="1"/>
</dbReference>
<dbReference type="Gene3D" id="3.40.630.10">
    <property type="entry name" value="Zn peptidases"/>
    <property type="match status" value="1"/>
</dbReference>
<evidence type="ECO:0000256" key="2">
    <source>
        <dbReference type="ARBA" id="ARBA00001585"/>
    </source>
</evidence>
<dbReference type="Gene3D" id="3.40.220.10">
    <property type="entry name" value="Leucine Aminopeptidase, subunit E, domain 1"/>
    <property type="match status" value="1"/>
</dbReference>
<sequence length="512" mass="54965">MAFLNSSRFLRLSLTAKVFTRFSSSNPRNGLVLGVYTDADNNGVQMTPCAQKYNECSNGKLMEQIRLAGNEVKAGKTFVFWGLDNEFQSVAVVGLGKKCEESDDLELICREKEAVRVAASAGCRALDAAGVKNIQVENFSDPESAAEGSLLGTWKFQEYKTKKEAPPQIALFDPQERTACAWQRGVAKADAQNLARRLADTPANLLTPTIFAQRIQELLAPLGVAVTVRDHKWAEQQRMGAFLSVSRGSTEPPKFVELALDRGGEGQAPYVLVGKGVTFDSGGISLKPSAGMDEMRADMGGAASVVGTIFGLAQLGTPANLRVLLPLTENMPSGCATKPGDVVTARDGKTICVDNTDAEGRLILADALCYSAEFKPEWVLDVATLTGAMRVALGNAATGVFSTSDRLYAALQSAGSVTGDRVWRMPLWRHYTKQVADHPAYDLNNVGKGKGGGSCTAAAFLREFAPPHTPWLHLDIAGVMGPQDDTVYLHKGMTGRPTRTLIEFVEGQVRGG</sequence>
<dbReference type="Proteomes" id="UP001153737">
    <property type="component" value="Chromosome 6"/>
</dbReference>
<evidence type="ECO:0000256" key="5">
    <source>
        <dbReference type="ARBA" id="ARBA00012568"/>
    </source>
</evidence>